<dbReference type="InterPro" id="IPR050330">
    <property type="entry name" value="Bact_OuterMem_StrucFunc"/>
</dbReference>
<dbReference type="PRINTS" id="PR01021">
    <property type="entry name" value="OMPADOMAIN"/>
</dbReference>
<organism evidence="9 10">
    <name type="scientific">Nicoletella semolina</name>
    <dbReference type="NCBI Taxonomy" id="271160"/>
    <lineage>
        <taxon>Bacteria</taxon>
        <taxon>Pseudomonadati</taxon>
        <taxon>Pseudomonadota</taxon>
        <taxon>Gammaproteobacteria</taxon>
        <taxon>Pasteurellales</taxon>
        <taxon>Pasteurellaceae</taxon>
        <taxon>Nicoletella</taxon>
    </lineage>
</organism>
<dbReference type="EMBL" id="SLXJ01000003">
    <property type="protein sequence ID" value="TCP18116.1"/>
    <property type="molecule type" value="Genomic_DNA"/>
</dbReference>
<dbReference type="Gene3D" id="3.30.1330.60">
    <property type="entry name" value="OmpA-like domain"/>
    <property type="match status" value="1"/>
</dbReference>
<dbReference type="InterPro" id="IPR037873">
    <property type="entry name" value="BamE-like"/>
</dbReference>
<dbReference type="OrthoDB" id="1149075at2"/>
<gene>
    <name evidence="9" type="ORF">EV693_10382</name>
</gene>
<name>A0A4V2SK50_9PAST</name>
<dbReference type="InterPro" id="IPR006664">
    <property type="entry name" value="OMP_bac"/>
</dbReference>
<dbReference type="Proteomes" id="UP000295537">
    <property type="component" value="Unassembled WGS sequence"/>
</dbReference>
<feature type="domain" description="OmpA-like" evidence="8">
    <location>
        <begin position="136"/>
        <end position="258"/>
    </location>
</feature>
<dbReference type="PROSITE" id="PS51123">
    <property type="entry name" value="OMPA_2"/>
    <property type="match status" value="1"/>
</dbReference>
<sequence>MKKSALFRGFLLSSMAVAVAACGNLSDVSDEGTTTNPIFPNLEDYNLGTEDTQRGTWPNWENVRQVERGMNKHQLRTLIGSPHFEEGLYGVREWDYLFNYRENGEHKTCQFKVLFDKNMTAQSFFWYPNGCNSNEITHSSFKLDGDFSFDFNKDVLSEKGEEIVDDIARQLKDASSQQVQIAGYADRLGSDSYNQTLSQRRANAVKARLQQQGVTGQIEAVGYGKAKQVVACHHETGQALRDCLRPNRRVEINAGGTVLKQQAVQQNSGVAGQQGPAPLYKTPAHNSGK</sequence>
<evidence type="ECO:0000256" key="7">
    <source>
        <dbReference type="SAM" id="SignalP"/>
    </source>
</evidence>
<evidence type="ECO:0000313" key="9">
    <source>
        <dbReference type="EMBL" id="TCP18116.1"/>
    </source>
</evidence>
<keyword evidence="10" id="KW-1185">Reference proteome</keyword>
<accession>A0A4V2SK50</accession>
<evidence type="ECO:0000313" key="10">
    <source>
        <dbReference type="Proteomes" id="UP000295537"/>
    </source>
</evidence>
<keyword evidence="3 5" id="KW-0472">Membrane</keyword>
<comment type="subcellular location">
    <subcellularLocation>
        <location evidence="1">Cell outer membrane</location>
    </subcellularLocation>
</comment>
<dbReference type="SUPFAM" id="SSF103088">
    <property type="entry name" value="OmpA-like"/>
    <property type="match status" value="1"/>
</dbReference>
<feature type="chain" id="PRO_5020695449" evidence="7">
    <location>
        <begin position="21"/>
        <end position="289"/>
    </location>
</feature>
<dbReference type="CDD" id="cd07185">
    <property type="entry name" value="OmpA_C-like"/>
    <property type="match status" value="1"/>
</dbReference>
<evidence type="ECO:0000256" key="1">
    <source>
        <dbReference type="ARBA" id="ARBA00004442"/>
    </source>
</evidence>
<proteinExistence type="predicted"/>
<feature type="signal peptide" evidence="7">
    <location>
        <begin position="1"/>
        <end position="20"/>
    </location>
</feature>
<dbReference type="Pfam" id="PF04355">
    <property type="entry name" value="BamE"/>
    <property type="match status" value="1"/>
</dbReference>
<keyword evidence="4" id="KW-0998">Cell outer membrane</keyword>
<dbReference type="GO" id="GO:0009279">
    <property type="term" value="C:cell outer membrane"/>
    <property type="evidence" value="ECO:0007669"/>
    <property type="project" value="UniProtKB-SubCell"/>
</dbReference>
<dbReference type="InterPro" id="IPR007450">
    <property type="entry name" value="BamE_dom"/>
</dbReference>
<dbReference type="PANTHER" id="PTHR30329">
    <property type="entry name" value="STATOR ELEMENT OF FLAGELLAR MOTOR COMPLEX"/>
    <property type="match status" value="1"/>
</dbReference>
<dbReference type="Pfam" id="PF00691">
    <property type="entry name" value="OmpA"/>
    <property type="match status" value="1"/>
</dbReference>
<dbReference type="RefSeq" id="WP_132500928.1">
    <property type="nucleotide sequence ID" value="NZ_LVXA01000001.1"/>
</dbReference>
<reference evidence="9 10" key="1">
    <citation type="submission" date="2019-03" db="EMBL/GenBank/DDBJ databases">
        <title>Genomic Encyclopedia of Type Strains, Phase IV (KMG-IV): sequencing the most valuable type-strain genomes for metagenomic binning, comparative biology and taxonomic classification.</title>
        <authorList>
            <person name="Goeker M."/>
        </authorList>
    </citation>
    <scope>NUCLEOTIDE SEQUENCE [LARGE SCALE GENOMIC DNA]</scope>
    <source>
        <strain evidence="9 10">DSM 16380</strain>
    </source>
</reference>
<dbReference type="PROSITE" id="PS51257">
    <property type="entry name" value="PROKAR_LIPOPROTEIN"/>
    <property type="match status" value="1"/>
</dbReference>
<evidence type="ECO:0000259" key="8">
    <source>
        <dbReference type="PROSITE" id="PS51123"/>
    </source>
</evidence>
<keyword evidence="2 7" id="KW-0732">Signal</keyword>
<dbReference type="Gene3D" id="3.30.1450.10">
    <property type="match status" value="1"/>
</dbReference>
<evidence type="ECO:0000256" key="3">
    <source>
        <dbReference type="ARBA" id="ARBA00023136"/>
    </source>
</evidence>
<protein>
    <submittedName>
        <fullName evidence="9">SmpA/OmlA family protein</fullName>
    </submittedName>
</protein>
<dbReference type="InterPro" id="IPR036737">
    <property type="entry name" value="OmpA-like_sf"/>
</dbReference>
<dbReference type="InterPro" id="IPR006665">
    <property type="entry name" value="OmpA-like"/>
</dbReference>
<evidence type="ECO:0000256" key="5">
    <source>
        <dbReference type="PROSITE-ProRule" id="PRU00473"/>
    </source>
</evidence>
<comment type="caution">
    <text evidence="9">The sequence shown here is derived from an EMBL/GenBank/DDBJ whole genome shotgun (WGS) entry which is preliminary data.</text>
</comment>
<evidence type="ECO:0000256" key="2">
    <source>
        <dbReference type="ARBA" id="ARBA00022729"/>
    </source>
</evidence>
<dbReference type="PANTHER" id="PTHR30329:SF21">
    <property type="entry name" value="LIPOPROTEIN YIAD-RELATED"/>
    <property type="match status" value="1"/>
</dbReference>
<evidence type="ECO:0000256" key="6">
    <source>
        <dbReference type="SAM" id="MobiDB-lite"/>
    </source>
</evidence>
<dbReference type="AlphaFoldDB" id="A0A4V2SK50"/>
<feature type="region of interest" description="Disordered" evidence="6">
    <location>
        <begin position="265"/>
        <end position="289"/>
    </location>
</feature>
<evidence type="ECO:0000256" key="4">
    <source>
        <dbReference type="ARBA" id="ARBA00023237"/>
    </source>
</evidence>